<proteinExistence type="predicted"/>
<evidence type="ECO:0000256" key="2">
    <source>
        <dbReference type="ARBA" id="ARBA00023163"/>
    </source>
</evidence>
<evidence type="ECO:0000313" key="5">
    <source>
        <dbReference type="Proteomes" id="UP000829517"/>
    </source>
</evidence>
<dbReference type="InterPro" id="IPR057727">
    <property type="entry name" value="WCX_dom"/>
</dbReference>
<evidence type="ECO:0000259" key="3">
    <source>
        <dbReference type="PROSITE" id="PS51000"/>
    </source>
</evidence>
<dbReference type="InterPro" id="IPR026881">
    <property type="entry name" value="WYL_dom"/>
</dbReference>
<dbReference type="InterPro" id="IPR001034">
    <property type="entry name" value="DeoR_HTH"/>
</dbReference>
<keyword evidence="2" id="KW-0804">Transcription</keyword>
<dbReference type="InterPro" id="IPR051534">
    <property type="entry name" value="CBASS_pafABC_assoc_protein"/>
</dbReference>
<dbReference type="InterPro" id="IPR013196">
    <property type="entry name" value="HTH_11"/>
</dbReference>
<dbReference type="PROSITE" id="PS51000">
    <property type="entry name" value="HTH_DEOR_2"/>
    <property type="match status" value="1"/>
</dbReference>
<dbReference type="InterPro" id="IPR028349">
    <property type="entry name" value="PafC-like"/>
</dbReference>
<dbReference type="InterPro" id="IPR036390">
    <property type="entry name" value="WH_DNA-bd_sf"/>
</dbReference>
<dbReference type="EMBL" id="JAETXX010000006">
    <property type="protein sequence ID" value="MCF8715281.1"/>
    <property type="molecule type" value="Genomic_DNA"/>
</dbReference>
<dbReference type="PANTHER" id="PTHR34580">
    <property type="match status" value="1"/>
</dbReference>
<dbReference type="Proteomes" id="UP000829517">
    <property type="component" value="Unassembled WGS sequence"/>
</dbReference>
<reference evidence="4 5" key="1">
    <citation type="submission" date="2021-01" db="EMBL/GenBank/DDBJ databases">
        <title>Genome sequencing of Joostella atrarenae M1-2 (= KCTC 23194).</title>
        <authorList>
            <person name="Zakaria M.R."/>
            <person name="Lam M.Q."/>
            <person name="Chong C.S."/>
        </authorList>
    </citation>
    <scope>NUCLEOTIDE SEQUENCE [LARGE SCALE GENOMIC DNA]</scope>
    <source>
        <strain evidence="4 5">M1-2</strain>
    </source>
</reference>
<evidence type="ECO:0000313" key="4">
    <source>
        <dbReference type="EMBL" id="MCF8715281.1"/>
    </source>
</evidence>
<dbReference type="SUPFAM" id="SSF46785">
    <property type="entry name" value="Winged helix' DNA-binding domain"/>
    <property type="match status" value="1"/>
</dbReference>
<protein>
    <submittedName>
        <fullName evidence="4">YafY family transcriptional regulator</fullName>
    </submittedName>
</protein>
<dbReference type="Pfam" id="PF08279">
    <property type="entry name" value="HTH_11"/>
    <property type="match status" value="1"/>
</dbReference>
<dbReference type="Pfam" id="PF25583">
    <property type="entry name" value="WCX"/>
    <property type="match status" value="1"/>
</dbReference>
<sequence length="348" mass="40900">MALHIQNKVCSSGEFYFFWKSYLWRICQNIMSDTTIKRFDRIVTILTQLQSKKIVKAQDLAERFEVSLRTIYRDIRTLEASGVPIISEAGIGYSIMEGYRLPPVMFTKEEAGSFVAAEKLMQQFTDDSLGAYYQSAMYKIKSVLRGYEKDWIDAIESQVTINSSRELFNKEIPNALEIIFESIAEKHQIFLKYQSLHAEKHSERLIEPVGLFHEHNYWYMMAYCHLRKDYRQFRTDRIIKISRTQTPFLLTHGTLEDYRKKEEECDKTKIVILVDKQIAKYMKSNCNYYGLTSEKIKGNDVEMTFFTSDVKDGFARWFLMFADYATIIEPASLKERVKEIIMEASSRL</sequence>
<feature type="domain" description="HTH deoR-type" evidence="3">
    <location>
        <begin position="38"/>
        <end position="93"/>
    </location>
</feature>
<name>A0ABS9J4B5_9FLAO</name>
<dbReference type="PANTHER" id="PTHR34580:SF1">
    <property type="entry name" value="PROTEIN PAFC"/>
    <property type="match status" value="1"/>
</dbReference>
<gene>
    <name evidence="4" type="ORF">JM658_10625</name>
</gene>
<keyword evidence="5" id="KW-1185">Reference proteome</keyword>
<accession>A0ABS9J4B5</accession>
<dbReference type="PROSITE" id="PS52050">
    <property type="entry name" value="WYL"/>
    <property type="match status" value="1"/>
</dbReference>
<dbReference type="InterPro" id="IPR036388">
    <property type="entry name" value="WH-like_DNA-bd_sf"/>
</dbReference>
<dbReference type="Gene3D" id="1.10.10.10">
    <property type="entry name" value="Winged helix-like DNA-binding domain superfamily/Winged helix DNA-binding domain"/>
    <property type="match status" value="1"/>
</dbReference>
<dbReference type="PIRSF" id="PIRSF016838">
    <property type="entry name" value="PafC"/>
    <property type="match status" value="1"/>
</dbReference>
<dbReference type="Pfam" id="PF13280">
    <property type="entry name" value="WYL"/>
    <property type="match status" value="1"/>
</dbReference>
<comment type="caution">
    <text evidence="4">The sequence shown here is derived from an EMBL/GenBank/DDBJ whole genome shotgun (WGS) entry which is preliminary data.</text>
</comment>
<evidence type="ECO:0000256" key="1">
    <source>
        <dbReference type="ARBA" id="ARBA00023015"/>
    </source>
</evidence>
<organism evidence="4 5">
    <name type="scientific">Joostella atrarenae</name>
    <dbReference type="NCBI Taxonomy" id="679257"/>
    <lineage>
        <taxon>Bacteria</taxon>
        <taxon>Pseudomonadati</taxon>
        <taxon>Bacteroidota</taxon>
        <taxon>Flavobacteriia</taxon>
        <taxon>Flavobacteriales</taxon>
        <taxon>Flavobacteriaceae</taxon>
        <taxon>Joostella</taxon>
    </lineage>
</organism>
<dbReference type="SMART" id="SM00420">
    <property type="entry name" value="HTH_DEOR"/>
    <property type="match status" value="1"/>
</dbReference>
<keyword evidence="1" id="KW-0805">Transcription regulation</keyword>